<keyword evidence="1" id="KW-0135">Cellulose biosynthesis</keyword>
<evidence type="ECO:0000313" key="4">
    <source>
        <dbReference type="Proteomes" id="UP001143330"/>
    </source>
</evidence>
<reference evidence="3" key="1">
    <citation type="journal article" date="2014" name="Int. J. Syst. Evol. Microbiol.">
        <title>Complete genome sequence of Corynebacterium casei LMG S-19264T (=DSM 44701T), isolated from a smear-ripened cheese.</title>
        <authorList>
            <consortium name="US DOE Joint Genome Institute (JGI-PGF)"/>
            <person name="Walter F."/>
            <person name="Albersmeier A."/>
            <person name="Kalinowski J."/>
            <person name="Ruckert C."/>
        </authorList>
    </citation>
    <scope>NUCLEOTIDE SEQUENCE</scope>
    <source>
        <strain evidence="3">VKM B-2789</strain>
    </source>
</reference>
<dbReference type="RefSeq" id="WP_213364312.1">
    <property type="nucleotide sequence ID" value="NZ_BSFM01000023.1"/>
</dbReference>
<name>A0A9W6NDG5_9HYPH</name>
<sequence length="902" mass="94102">MRPRRSLRVVAGAPILTTLLGTALLGMLAAGPAAAQPSPGSGAGQGTGLFQMTPPLGGAGRAPGAASPPVSVPMIAPGAGAPGTPSAVAQPRPPAAAQAPFSPTPAAPAPAPQAPAAQPPAPAVGGAPPAAAPFQMIPGQPAAPAATAAARQPAAPLRPDRYIIPQQRMVFAGEVASRAFVIYATQEEAARQATFLLSYLNAVVVMPESSRIRVTINGQAVVETPISSSQEPSRIAAPIPRGTLRAGANLIRIEVTQRHRTDCAVTASYELWTEINNEGTGIAYAGGRPKILGGLDDLAAIGFDARGTTNIRIITPGSVESSSPRVLRAVQGLALRGLFPNPAVTIADGAAGPAPAGTLNLVIGAAAELPRLMANPMAEARQRPVANLVEDSRLGAPTLVLSGPTAADVDRAIDRLNDFVLNQSDAIQTATSFAPNAPLFNGARTLRLAELGVTTQEFSGRRLRVEFQIALPADFFAEFYGNATLLLDVAFTAAVRPGSHVDVYVNQQIASNLPITTRGGGLMQHQPMQVPLRNFRPGINHLWLEVVLDTESDARCLPGATLPGDSRFVLFDSTEFSMANFARIGTVPNLAAFTADGFPYGLGGTPTAVVLARQNAATLGTAATLLARLARSHGRPLPLDVSPAAATLGERNALFIGDIDHIPASVLDQVGISESTRSNWVVSAGDDAAAGTENADNYDGVLERFRARQNASAGSAATAAGATDDANTPQVYERWRHAVQNTGALRALADSFEGWLKRTFSISFESLRINQGQRALYEPPPRTSVLMAQGNSPNEAAVWTLVTGRTSETLAGGMTRLVADSAWNHIGGQAVALQSASGEVERHEVNSHRFIVTTPLSIANIRMISANWLSTNIVPYALMLMIVSLVLGITTFLMLRRLGRPS</sequence>
<comment type="caution">
    <text evidence="3">The sequence shown here is derived from an EMBL/GenBank/DDBJ whole genome shotgun (WGS) entry which is preliminary data.</text>
</comment>
<dbReference type="GO" id="GO:0030244">
    <property type="term" value="P:cellulose biosynthetic process"/>
    <property type="evidence" value="ECO:0007669"/>
    <property type="project" value="UniProtKB-KW"/>
</dbReference>
<keyword evidence="1" id="KW-1133">Transmembrane helix</keyword>
<dbReference type="GO" id="GO:0006011">
    <property type="term" value="P:UDP-alpha-D-glucose metabolic process"/>
    <property type="evidence" value="ECO:0007669"/>
    <property type="project" value="InterPro"/>
</dbReference>
<feature type="compositionally biased region" description="Low complexity" evidence="2">
    <location>
        <begin position="62"/>
        <end position="101"/>
    </location>
</feature>
<dbReference type="EMBL" id="BSFM01000023">
    <property type="protein sequence ID" value="GLK86908.1"/>
    <property type="molecule type" value="Genomic_DNA"/>
</dbReference>
<proteinExistence type="inferred from homology"/>
<dbReference type="InterPro" id="IPR018513">
    <property type="entry name" value="Cell_synthase_bac"/>
</dbReference>
<feature type="region of interest" description="Disordered" evidence="2">
    <location>
        <begin position="32"/>
        <end position="138"/>
    </location>
</feature>
<reference evidence="3" key="2">
    <citation type="submission" date="2023-01" db="EMBL/GenBank/DDBJ databases">
        <authorList>
            <person name="Sun Q."/>
            <person name="Evtushenko L."/>
        </authorList>
    </citation>
    <scope>NUCLEOTIDE SEQUENCE</scope>
    <source>
        <strain evidence="3">VKM B-2789</strain>
    </source>
</reference>
<keyword evidence="1" id="KW-0997">Cell inner membrane</keyword>
<keyword evidence="1" id="KW-1003">Cell membrane</keyword>
<feature type="transmembrane region" description="Helical" evidence="1">
    <location>
        <begin position="873"/>
        <end position="895"/>
    </location>
</feature>
<comment type="subcellular location">
    <subcellularLocation>
        <location evidence="1">Cell inner membrane</location>
    </subcellularLocation>
</comment>
<feature type="compositionally biased region" description="Pro residues" evidence="2">
    <location>
        <begin position="102"/>
        <end position="122"/>
    </location>
</feature>
<comment type="function">
    <text evidence="1">Binds the cellulose synthase activator, bis-(3'-5') cyclic diguanylic acid (c-di-GMP).</text>
</comment>
<keyword evidence="1" id="KW-0472">Membrane</keyword>
<accession>A0A9W6NDG5</accession>
<dbReference type="Gene3D" id="2.60.120.260">
    <property type="entry name" value="Galactose-binding domain-like"/>
    <property type="match status" value="2"/>
</dbReference>
<feature type="signal peptide" evidence="1">
    <location>
        <begin position="1"/>
        <end position="35"/>
    </location>
</feature>
<keyword evidence="1" id="KW-0973">c-di-GMP</keyword>
<feature type="compositionally biased region" description="Low complexity" evidence="2">
    <location>
        <begin position="123"/>
        <end position="138"/>
    </location>
</feature>
<comment type="pathway">
    <text evidence="1">Glycan metabolism; bacterial cellulose biosynthesis.</text>
</comment>
<organism evidence="3 4">
    <name type="scientific">Ancylobacter defluvii</name>
    <dbReference type="NCBI Taxonomy" id="1282440"/>
    <lineage>
        <taxon>Bacteria</taxon>
        <taxon>Pseudomonadati</taxon>
        <taxon>Pseudomonadota</taxon>
        <taxon>Alphaproteobacteria</taxon>
        <taxon>Hyphomicrobiales</taxon>
        <taxon>Xanthobacteraceae</taxon>
        <taxon>Ancylobacter</taxon>
    </lineage>
</organism>
<dbReference type="AlphaFoldDB" id="A0A9W6NDG5"/>
<comment type="subunit">
    <text evidence="1">Tightly associated with the cellulose synthase catalytic subunit.</text>
</comment>
<keyword evidence="1" id="KW-0812">Transmembrane</keyword>
<keyword evidence="4" id="KW-1185">Reference proteome</keyword>
<keyword evidence="1" id="KW-0732">Signal</keyword>
<gene>
    <name evidence="3" type="primary">celB</name>
    <name evidence="3" type="ORF">GCM10017653_49780</name>
</gene>
<dbReference type="Proteomes" id="UP001143330">
    <property type="component" value="Unassembled WGS sequence"/>
</dbReference>
<evidence type="ECO:0000256" key="1">
    <source>
        <dbReference type="RuleBase" id="RU365021"/>
    </source>
</evidence>
<evidence type="ECO:0000256" key="2">
    <source>
        <dbReference type="SAM" id="MobiDB-lite"/>
    </source>
</evidence>
<feature type="chain" id="PRO_5041012423" description="Cyclic di-GMP-binding protein" evidence="1">
    <location>
        <begin position="36"/>
        <end position="902"/>
    </location>
</feature>
<evidence type="ECO:0000313" key="3">
    <source>
        <dbReference type="EMBL" id="GLK86908.1"/>
    </source>
</evidence>
<dbReference type="GO" id="GO:0005886">
    <property type="term" value="C:plasma membrane"/>
    <property type="evidence" value="ECO:0007669"/>
    <property type="project" value="UniProtKB-SubCell"/>
</dbReference>
<comment type="similarity">
    <text evidence="1">Belongs to the AcsB/BcsB family.</text>
</comment>
<dbReference type="Pfam" id="PF03170">
    <property type="entry name" value="BcsB"/>
    <property type="match status" value="1"/>
</dbReference>
<protein>
    <recommendedName>
        <fullName evidence="1">Cyclic di-GMP-binding protein</fullName>
    </recommendedName>
    <alternativeName>
        <fullName evidence="1">Cellulose synthase regulatory subunit</fullName>
    </alternativeName>
</protein>